<dbReference type="EMBL" id="KV417282">
    <property type="protein sequence ID" value="KZO96971.1"/>
    <property type="molecule type" value="Genomic_DNA"/>
</dbReference>
<feature type="region of interest" description="Disordered" evidence="1">
    <location>
        <begin position="249"/>
        <end position="277"/>
    </location>
</feature>
<feature type="domain" description="Cyclin-like" evidence="2">
    <location>
        <begin position="64"/>
        <end position="171"/>
    </location>
</feature>
<dbReference type="PANTHER" id="PTHR10026">
    <property type="entry name" value="CYCLIN"/>
    <property type="match status" value="1"/>
</dbReference>
<sequence>MMSAYDRPADTDQRDAGPSTSAPISKSKRYHPYFTPRELAFLSDKQRGKLSYNLEEKTKRDACSLIELIGTRLGFPHRTIGTAQTLFQRFHLFFPMKDFAYWDVAHACLYVSTKVHDTLKKPRDIIVASYQVRFPEEAEKARAKGGEMEINPKTLDIDKLRLVAVERLVLETISFNFKVQTPHSYVIKVGRALGASKELTKLAYKLAIDSHRTASPLEDPPHTIALACLYLAALLTAFPEHGGVSVLQETEWPKPASSNGYDSRNGRPSREELPQRTAREIGEELGQEGRWCRRFGASVFDLQEIAHRLLDLLSSQPAQAIHSLSTSPQTPLTPTSPSQNQPSPIPHAPAPGTSTFTPAHLTRLKIFLREREAALGPPPERPQISQDDPSVDYAVGPGAVNILSGNADKNAATEVWQDGREAASVRFFFD</sequence>
<dbReference type="SUPFAM" id="SSF47954">
    <property type="entry name" value="Cyclin-like"/>
    <property type="match status" value="2"/>
</dbReference>
<feature type="region of interest" description="Disordered" evidence="1">
    <location>
        <begin position="1"/>
        <end position="28"/>
    </location>
</feature>
<dbReference type="InterPro" id="IPR013763">
    <property type="entry name" value="Cyclin-like_dom"/>
</dbReference>
<dbReference type="SMART" id="SM00385">
    <property type="entry name" value="CYCLIN"/>
    <property type="match status" value="2"/>
</dbReference>
<keyword evidence="4" id="KW-1185">Reference proteome</keyword>
<feature type="compositionally biased region" description="Basic and acidic residues" evidence="1">
    <location>
        <begin position="264"/>
        <end position="277"/>
    </location>
</feature>
<proteinExistence type="predicted"/>
<feature type="domain" description="Cyclin-like" evidence="2">
    <location>
        <begin position="184"/>
        <end position="311"/>
    </location>
</feature>
<organism evidence="3 4">
    <name type="scientific">Calocera viscosa (strain TUFC12733)</name>
    <dbReference type="NCBI Taxonomy" id="1330018"/>
    <lineage>
        <taxon>Eukaryota</taxon>
        <taxon>Fungi</taxon>
        <taxon>Dikarya</taxon>
        <taxon>Basidiomycota</taxon>
        <taxon>Agaricomycotina</taxon>
        <taxon>Dacrymycetes</taxon>
        <taxon>Dacrymycetales</taxon>
        <taxon>Dacrymycetaceae</taxon>
        <taxon>Calocera</taxon>
    </lineage>
</organism>
<dbReference type="AlphaFoldDB" id="A0A167MQT5"/>
<gene>
    <name evidence="3" type="ORF">CALVIDRAFT_598094</name>
</gene>
<accession>A0A167MQT5</accession>
<feature type="region of interest" description="Disordered" evidence="1">
    <location>
        <begin position="321"/>
        <end position="356"/>
    </location>
</feature>
<feature type="compositionally biased region" description="Low complexity" evidence="1">
    <location>
        <begin position="323"/>
        <end position="342"/>
    </location>
</feature>
<dbReference type="Proteomes" id="UP000076738">
    <property type="component" value="Unassembled WGS sequence"/>
</dbReference>
<evidence type="ECO:0000259" key="2">
    <source>
        <dbReference type="SMART" id="SM00385"/>
    </source>
</evidence>
<dbReference type="Gene3D" id="1.10.472.10">
    <property type="entry name" value="Cyclin-like"/>
    <property type="match status" value="2"/>
</dbReference>
<dbReference type="STRING" id="1330018.A0A167MQT5"/>
<evidence type="ECO:0000256" key="1">
    <source>
        <dbReference type="SAM" id="MobiDB-lite"/>
    </source>
</evidence>
<dbReference type="GO" id="GO:0016538">
    <property type="term" value="F:cyclin-dependent protein serine/threonine kinase regulator activity"/>
    <property type="evidence" value="ECO:0007669"/>
    <property type="project" value="InterPro"/>
</dbReference>
<name>A0A167MQT5_CALVF</name>
<dbReference type="InterPro" id="IPR036915">
    <property type="entry name" value="Cyclin-like_sf"/>
</dbReference>
<dbReference type="OrthoDB" id="25002at2759"/>
<evidence type="ECO:0000313" key="3">
    <source>
        <dbReference type="EMBL" id="KZO96971.1"/>
    </source>
</evidence>
<dbReference type="GO" id="GO:0006357">
    <property type="term" value="P:regulation of transcription by RNA polymerase II"/>
    <property type="evidence" value="ECO:0007669"/>
    <property type="project" value="InterPro"/>
</dbReference>
<evidence type="ECO:0000313" key="4">
    <source>
        <dbReference type="Proteomes" id="UP000076738"/>
    </source>
</evidence>
<dbReference type="InterPro" id="IPR043198">
    <property type="entry name" value="Cyclin/Ssn8"/>
</dbReference>
<reference evidence="3 4" key="1">
    <citation type="journal article" date="2016" name="Mol. Biol. Evol.">
        <title>Comparative Genomics of Early-Diverging Mushroom-Forming Fungi Provides Insights into the Origins of Lignocellulose Decay Capabilities.</title>
        <authorList>
            <person name="Nagy L.G."/>
            <person name="Riley R."/>
            <person name="Tritt A."/>
            <person name="Adam C."/>
            <person name="Daum C."/>
            <person name="Floudas D."/>
            <person name="Sun H."/>
            <person name="Yadav J.S."/>
            <person name="Pangilinan J."/>
            <person name="Larsson K.H."/>
            <person name="Matsuura K."/>
            <person name="Barry K."/>
            <person name="Labutti K."/>
            <person name="Kuo R."/>
            <person name="Ohm R.A."/>
            <person name="Bhattacharya S.S."/>
            <person name="Shirouzu T."/>
            <person name="Yoshinaga Y."/>
            <person name="Martin F.M."/>
            <person name="Grigoriev I.V."/>
            <person name="Hibbett D.S."/>
        </authorList>
    </citation>
    <scope>NUCLEOTIDE SEQUENCE [LARGE SCALE GENOMIC DNA]</scope>
    <source>
        <strain evidence="3 4">TUFC12733</strain>
    </source>
</reference>
<protein>
    <submittedName>
        <fullName evidence="3">Cyclin-like protein</fullName>
    </submittedName>
</protein>